<dbReference type="AlphaFoldDB" id="A0A0E9TJK2"/>
<reference evidence="1" key="2">
    <citation type="journal article" date="2015" name="Fish Shellfish Immunol.">
        <title>Early steps in the European eel (Anguilla anguilla)-Vibrio vulnificus interaction in the gills: Role of the RtxA13 toxin.</title>
        <authorList>
            <person name="Callol A."/>
            <person name="Pajuelo D."/>
            <person name="Ebbesson L."/>
            <person name="Teles M."/>
            <person name="MacKenzie S."/>
            <person name="Amaro C."/>
        </authorList>
    </citation>
    <scope>NUCLEOTIDE SEQUENCE</scope>
</reference>
<protein>
    <submittedName>
        <fullName evidence="1">Uncharacterized protein</fullName>
    </submittedName>
</protein>
<proteinExistence type="predicted"/>
<sequence>MTIGFQEWGEKRLKRSTNLKL</sequence>
<evidence type="ECO:0000313" key="1">
    <source>
        <dbReference type="EMBL" id="JAH53657.1"/>
    </source>
</evidence>
<dbReference type="EMBL" id="GBXM01054920">
    <property type="protein sequence ID" value="JAH53657.1"/>
    <property type="molecule type" value="Transcribed_RNA"/>
</dbReference>
<name>A0A0E9TJK2_ANGAN</name>
<accession>A0A0E9TJK2</accession>
<reference evidence="1" key="1">
    <citation type="submission" date="2014-11" db="EMBL/GenBank/DDBJ databases">
        <authorList>
            <person name="Amaro Gonzalez C."/>
        </authorList>
    </citation>
    <scope>NUCLEOTIDE SEQUENCE</scope>
</reference>
<organism evidence="1">
    <name type="scientific">Anguilla anguilla</name>
    <name type="common">European freshwater eel</name>
    <name type="synonym">Muraena anguilla</name>
    <dbReference type="NCBI Taxonomy" id="7936"/>
    <lineage>
        <taxon>Eukaryota</taxon>
        <taxon>Metazoa</taxon>
        <taxon>Chordata</taxon>
        <taxon>Craniata</taxon>
        <taxon>Vertebrata</taxon>
        <taxon>Euteleostomi</taxon>
        <taxon>Actinopterygii</taxon>
        <taxon>Neopterygii</taxon>
        <taxon>Teleostei</taxon>
        <taxon>Anguilliformes</taxon>
        <taxon>Anguillidae</taxon>
        <taxon>Anguilla</taxon>
    </lineage>
</organism>